<keyword evidence="1" id="KW-0812">Transmembrane</keyword>
<dbReference type="EMBL" id="JBHUEM010000003">
    <property type="protein sequence ID" value="MFD1735457.1"/>
    <property type="molecule type" value="Genomic_DNA"/>
</dbReference>
<name>A0ABW4LK31_9BACI</name>
<feature type="transmembrane region" description="Helical" evidence="1">
    <location>
        <begin position="175"/>
        <end position="199"/>
    </location>
</feature>
<gene>
    <name evidence="2" type="ORF">ACFSCX_02670</name>
</gene>
<evidence type="ECO:0000313" key="3">
    <source>
        <dbReference type="Proteomes" id="UP001597214"/>
    </source>
</evidence>
<comment type="caution">
    <text evidence="2">The sequence shown here is derived from an EMBL/GenBank/DDBJ whole genome shotgun (WGS) entry which is preliminary data.</text>
</comment>
<keyword evidence="1" id="KW-0472">Membrane</keyword>
<evidence type="ECO:0000313" key="2">
    <source>
        <dbReference type="EMBL" id="MFD1735457.1"/>
    </source>
</evidence>
<reference evidence="3" key="1">
    <citation type="journal article" date="2019" name="Int. J. Syst. Evol. Microbiol.">
        <title>The Global Catalogue of Microorganisms (GCM) 10K type strain sequencing project: providing services to taxonomists for standard genome sequencing and annotation.</title>
        <authorList>
            <consortium name="The Broad Institute Genomics Platform"/>
            <consortium name="The Broad Institute Genome Sequencing Center for Infectious Disease"/>
            <person name="Wu L."/>
            <person name="Ma J."/>
        </authorList>
    </citation>
    <scope>NUCLEOTIDE SEQUENCE [LARGE SCALE GENOMIC DNA]</scope>
    <source>
        <strain evidence="3">CCUG 49339</strain>
    </source>
</reference>
<protein>
    <submittedName>
        <fullName evidence="2">YesL family protein</fullName>
    </submittedName>
</protein>
<dbReference type="InterPro" id="IPR006938">
    <property type="entry name" value="DUF624"/>
</dbReference>
<keyword evidence="3" id="KW-1185">Reference proteome</keyword>
<feature type="transmembrane region" description="Helical" evidence="1">
    <location>
        <begin position="112"/>
        <end position="133"/>
    </location>
</feature>
<feature type="transmembrane region" description="Helical" evidence="1">
    <location>
        <begin position="73"/>
        <end position="92"/>
    </location>
</feature>
<feature type="transmembrane region" description="Helical" evidence="1">
    <location>
        <begin position="23"/>
        <end position="46"/>
    </location>
</feature>
<keyword evidence="1" id="KW-1133">Transmembrane helix</keyword>
<evidence type="ECO:0000256" key="1">
    <source>
        <dbReference type="SAM" id="Phobius"/>
    </source>
</evidence>
<dbReference type="Proteomes" id="UP001597214">
    <property type="component" value="Unassembled WGS sequence"/>
</dbReference>
<proteinExistence type="predicted"/>
<sequence length="212" mass="25239">MNKIGDFLYRICEWIMRLAFVNFLWIIFTFVGMIILGFFPSTMAMFSIIRKWLLKQEDFPLFKTYWTIFKQEWFRSNVIGGILIMIGYIIYLEFSILQIHTQGILQYSKYPLLVLAIIFCLVCLYIFPIDVHFHLKLPHVFKNSLFIMLISPIPTFIMILGLMLIYYVVRILPPLLLFFGGSATACWIMWCCYQSFLAIDRKKEKYKETINP</sequence>
<feature type="transmembrane region" description="Helical" evidence="1">
    <location>
        <begin position="145"/>
        <end position="169"/>
    </location>
</feature>
<accession>A0ABW4LK31</accession>
<organism evidence="2 3">
    <name type="scientific">Bacillus salitolerans</name>
    <dbReference type="NCBI Taxonomy" id="1437434"/>
    <lineage>
        <taxon>Bacteria</taxon>
        <taxon>Bacillati</taxon>
        <taxon>Bacillota</taxon>
        <taxon>Bacilli</taxon>
        <taxon>Bacillales</taxon>
        <taxon>Bacillaceae</taxon>
        <taxon>Bacillus</taxon>
    </lineage>
</organism>
<dbReference type="Pfam" id="PF04854">
    <property type="entry name" value="DUF624"/>
    <property type="match status" value="1"/>
</dbReference>
<dbReference type="RefSeq" id="WP_377926556.1">
    <property type="nucleotide sequence ID" value="NZ_JBHUEM010000003.1"/>
</dbReference>